<evidence type="ECO:0000313" key="7">
    <source>
        <dbReference type="EMBL" id="PIS17775.1"/>
    </source>
</evidence>
<evidence type="ECO:0000256" key="6">
    <source>
        <dbReference type="SAM" id="MobiDB-lite"/>
    </source>
</evidence>
<dbReference type="Proteomes" id="UP000229574">
    <property type="component" value="Unassembled WGS sequence"/>
</dbReference>
<dbReference type="GO" id="GO:0006412">
    <property type="term" value="P:translation"/>
    <property type="evidence" value="ECO:0007669"/>
    <property type="project" value="InterPro"/>
</dbReference>
<evidence type="ECO:0000256" key="1">
    <source>
        <dbReference type="ARBA" id="ARBA00010797"/>
    </source>
</evidence>
<dbReference type="Gene3D" id="2.40.50.100">
    <property type="match status" value="1"/>
</dbReference>
<evidence type="ECO:0000256" key="5">
    <source>
        <dbReference type="ARBA" id="ARBA00035477"/>
    </source>
</evidence>
<comment type="caution">
    <text evidence="7">The sequence shown here is derived from an EMBL/GenBank/DDBJ whole genome shotgun (WGS) entry which is preliminary data.</text>
</comment>
<keyword evidence="2 7" id="KW-0689">Ribosomal protein</keyword>
<evidence type="ECO:0000256" key="4">
    <source>
        <dbReference type="ARBA" id="ARBA00035175"/>
    </source>
</evidence>
<accession>A0A2H0WYT7</accession>
<sequence length="81" mass="8728">MSHVKAGGATRQGSTRPGKRRGVKKFGGEVVKIGHIIVRQVGTRTRAGRGVGQGRDYTLFALKDGVVEFFTRLGKSFVAVK</sequence>
<name>A0A2H0WYT7_9BACT</name>
<evidence type="ECO:0000256" key="3">
    <source>
        <dbReference type="ARBA" id="ARBA00023274"/>
    </source>
</evidence>
<evidence type="ECO:0000313" key="8">
    <source>
        <dbReference type="Proteomes" id="UP000229574"/>
    </source>
</evidence>
<gene>
    <name evidence="7" type="ORF">COT54_02865</name>
</gene>
<dbReference type="Pfam" id="PF01016">
    <property type="entry name" value="Ribosomal_L27"/>
    <property type="match status" value="1"/>
</dbReference>
<dbReference type="GO" id="GO:0003735">
    <property type="term" value="F:structural constituent of ribosome"/>
    <property type="evidence" value="ECO:0007669"/>
    <property type="project" value="InterPro"/>
</dbReference>
<dbReference type="InterPro" id="IPR001684">
    <property type="entry name" value="Ribosomal_bL27"/>
</dbReference>
<evidence type="ECO:0000256" key="2">
    <source>
        <dbReference type="ARBA" id="ARBA00022980"/>
    </source>
</evidence>
<dbReference type="EMBL" id="PEYY01000114">
    <property type="protein sequence ID" value="PIS17775.1"/>
    <property type="molecule type" value="Genomic_DNA"/>
</dbReference>
<dbReference type="PRINTS" id="PR00063">
    <property type="entry name" value="RIBOSOMALL27"/>
</dbReference>
<comment type="similarity">
    <text evidence="1">Belongs to the bacterial ribosomal protein bL27 family.</text>
</comment>
<dbReference type="SUPFAM" id="SSF110324">
    <property type="entry name" value="Ribosomal L27 protein-like"/>
    <property type="match status" value="1"/>
</dbReference>
<keyword evidence="3" id="KW-0687">Ribonucleoprotein</keyword>
<feature type="region of interest" description="Disordered" evidence="6">
    <location>
        <begin position="1"/>
        <end position="24"/>
    </location>
</feature>
<dbReference type="GO" id="GO:0022625">
    <property type="term" value="C:cytosolic large ribosomal subunit"/>
    <property type="evidence" value="ECO:0007669"/>
    <property type="project" value="TreeGrafter"/>
</dbReference>
<proteinExistence type="inferred from homology"/>
<reference evidence="8" key="1">
    <citation type="submission" date="2017-09" db="EMBL/GenBank/DDBJ databases">
        <title>Depth-based differentiation of microbial function through sediment-hosted aquifers and enrichment of novel symbionts in the deep terrestrial subsurface.</title>
        <authorList>
            <person name="Probst A.J."/>
            <person name="Ladd B."/>
            <person name="Jarett J.K."/>
            <person name="Geller-Mcgrath D.E."/>
            <person name="Sieber C.M.K."/>
            <person name="Emerson J.B."/>
            <person name="Anantharaman K."/>
            <person name="Thomas B.C."/>
            <person name="Malmstrom R."/>
            <person name="Stieglmeier M."/>
            <person name="Klingl A."/>
            <person name="Woyke T."/>
            <person name="Ryan C.M."/>
            <person name="Banfield J.F."/>
        </authorList>
    </citation>
    <scope>NUCLEOTIDE SEQUENCE [LARGE SCALE GENOMIC DNA]</scope>
</reference>
<organism evidence="7 8">
    <name type="scientific">Candidatus Collierbacteria bacterium CG09_land_8_20_14_0_10_46_12</name>
    <dbReference type="NCBI Taxonomy" id="1974533"/>
    <lineage>
        <taxon>Bacteria</taxon>
        <taxon>Candidatus Collieribacteriota</taxon>
    </lineage>
</organism>
<dbReference type="PANTHER" id="PTHR15893">
    <property type="entry name" value="RIBOSOMAL PROTEIN L27"/>
    <property type="match status" value="1"/>
</dbReference>
<dbReference type="AlphaFoldDB" id="A0A2H0WYT7"/>
<protein>
    <recommendedName>
        <fullName evidence="4">Large ribosomal subunit protein bL27</fullName>
    </recommendedName>
    <alternativeName>
        <fullName evidence="5">50S ribosomal protein L27</fullName>
    </alternativeName>
</protein>
<dbReference type="PANTHER" id="PTHR15893:SF0">
    <property type="entry name" value="LARGE RIBOSOMAL SUBUNIT PROTEIN BL27M"/>
    <property type="match status" value="1"/>
</dbReference>